<proteinExistence type="predicted"/>
<feature type="region of interest" description="Disordered" evidence="1">
    <location>
        <begin position="1"/>
        <end position="119"/>
    </location>
</feature>
<dbReference type="RefSeq" id="XP_050927475.1">
    <property type="nucleotide sequence ID" value="XM_051071518.1"/>
</dbReference>
<feature type="compositionally biased region" description="Low complexity" evidence="1">
    <location>
        <begin position="216"/>
        <end position="227"/>
    </location>
</feature>
<dbReference type="Proteomes" id="UP000694890">
    <property type="component" value="Linkage group LG6"/>
</dbReference>
<name>A0AAJ8DQ86_LATCA</name>
<sequence length="371" mass="41473">MTSVRRRRRRRWGGGNVLKKRTDGVWTHGVKEEEEEEEISSPAQEVKESWWRRWGRGKVKTESEEDDWTRPVMEETEPPQLNPTLAGGHFTPSILSASALHSPSGRPRQESLTFIPPPPPSIHPLLLRPKEEEVKVEVGAYGTLGAEGGGMKEEQQEEECSGGVMEGREYYEVEVELLESYSDDDTLTPSEVDDDVTTAVTDDVTASDPAYHPLQSVSLSSGSSDDVTGGRGLLRLLQAVRRAELPPHWVAVLADGPELQLLQCSRLSSMADSVVHIRPDRCFYMTVQSRRLPDTHTVYRAHTHKITHLSQLVSLLLKLERLNVCRGSRLRASTCRAQVRSPACHLLLAPPCLTCLPCLQGEEEDEDDDEE</sequence>
<reference evidence="3" key="1">
    <citation type="submission" date="2025-08" db="UniProtKB">
        <authorList>
            <consortium name="RefSeq"/>
        </authorList>
    </citation>
    <scope>IDENTIFICATION</scope>
    <source>
        <tissue evidence="3">Brain</tissue>
    </source>
</reference>
<evidence type="ECO:0000256" key="1">
    <source>
        <dbReference type="SAM" id="MobiDB-lite"/>
    </source>
</evidence>
<dbReference type="GeneID" id="127142602"/>
<dbReference type="KEGG" id="lcf:127142602"/>
<feature type="region of interest" description="Disordered" evidence="1">
    <location>
        <begin position="203"/>
        <end position="227"/>
    </location>
</feature>
<feature type="compositionally biased region" description="Basic residues" evidence="1">
    <location>
        <begin position="1"/>
        <end position="12"/>
    </location>
</feature>
<protein>
    <submittedName>
        <fullName evidence="3">Uncharacterized protein LOC127142602</fullName>
    </submittedName>
</protein>
<evidence type="ECO:0000313" key="2">
    <source>
        <dbReference type="Proteomes" id="UP000694890"/>
    </source>
</evidence>
<dbReference type="AlphaFoldDB" id="A0AAJ8DQ86"/>
<organism evidence="2 3">
    <name type="scientific">Lates calcarifer</name>
    <name type="common">Barramundi</name>
    <name type="synonym">Holocentrus calcarifer</name>
    <dbReference type="NCBI Taxonomy" id="8187"/>
    <lineage>
        <taxon>Eukaryota</taxon>
        <taxon>Metazoa</taxon>
        <taxon>Chordata</taxon>
        <taxon>Craniata</taxon>
        <taxon>Vertebrata</taxon>
        <taxon>Euteleostomi</taxon>
        <taxon>Actinopterygii</taxon>
        <taxon>Neopterygii</taxon>
        <taxon>Teleostei</taxon>
        <taxon>Neoteleostei</taxon>
        <taxon>Acanthomorphata</taxon>
        <taxon>Carangaria</taxon>
        <taxon>Carangaria incertae sedis</taxon>
        <taxon>Centropomidae</taxon>
        <taxon>Lates</taxon>
    </lineage>
</organism>
<evidence type="ECO:0000313" key="3">
    <source>
        <dbReference type="RefSeq" id="XP_050927475.1"/>
    </source>
</evidence>
<gene>
    <name evidence="3" type="primary">LOC127142602</name>
</gene>
<accession>A0AAJ8DQ86</accession>